<dbReference type="EMBL" id="MN740459">
    <property type="protein sequence ID" value="QHU27526.1"/>
    <property type="molecule type" value="Genomic_DNA"/>
</dbReference>
<proteinExistence type="predicted"/>
<evidence type="ECO:0000256" key="1">
    <source>
        <dbReference type="SAM" id="MobiDB-lite"/>
    </source>
</evidence>
<evidence type="ECO:0000313" key="2">
    <source>
        <dbReference type="EMBL" id="QHU27526.1"/>
    </source>
</evidence>
<accession>A0A6C0L971</accession>
<feature type="compositionally biased region" description="Gly residues" evidence="1">
    <location>
        <begin position="222"/>
        <end position="239"/>
    </location>
</feature>
<sequence>MSKSSSAAAAAPIVKVSDSIQLSYNAYDTDVVYTTDMINVSFKVSFGKGNDSALYKNESDLKQFNKSYEIETLETDDAESYYVITEEGPIVIKIENPDIYSRYNNNCDYALGFAVDFDEPDYLEESHITPFNIDRDGVMWSIPIQEPWKQNSSVFYQNGKAKYQWTTSRIKAMGEELTGDDKELGIEKTSENTGMMYLTFMVLSKEKEIVQEKEITRSCGMRSGGMRSGGATRGGGDSDGGVSRSITRTIGEGSVAGRVGYGNSASTSSVASTFKYAKHTKRYVIPVRIRISKDSSVSDVNCSKTLVGAENNMKRKTVTVAPFLP</sequence>
<feature type="region of interest" description="Disordered" evidence="1">
    <location>
        <begin position="220"/>
        <end position="245"/>
    </location>
</feature>
<reference evidence="2" key="1">
    <citation type="journal article" date="2020" name="Nature">
        <title>Giant virus diversity and host interactions through global metagenomics.</title>
        <authorList>
            <person name="Schulz F."/>
            <person name="Roux S."/>
            <person name="Paez-Espino D."/>
            <person name="Jungbluth S."/>
            <person name="Walsh D.A."/>
            <person name="Denef V.J."/>
            <person name="McMahon K.D."/>
            <person name="Konstantinidis K.T."/>
            <person name="Eloe-Fadrosh E.A."/>
            <person name="Kyrpides N.C."/>
            <person name="Woyke T."/>
        </authorList>
    </citation>
    <scope>NUCLEOTIDE SEQUENCE</scope>
    <source>
        <strain evidence="2">GVMAG-M-3300027769-26</strain>
    </source>
</reference>
<name>A0A6C0L971_9ZZZZ</name>
<dbReference type="AlphaFoldDB" id="A0A6C0L971"/>
<organism evidence="2">
    <name type="scientific">viral metagenome</name>
    <dbReference type="NCBI Taxonomy" id="1070528"/>
    <lineage>
        <taxon>unclassified sequences</taxon>
        <taxon>metagenomes</taxon>
        <taxon>organismal metagenomes</taxon>
    </lineage>
</organism>
<protein>
    <submittedName>
        <fullName evidence="2">Uncharacterized protein</fullName>
    </submittedName>
</protein>